<evidence type="ECO:0000256" key="1">
    <source>
        <dbReference type="SAM" id="MobiDB-lite"/>
    </source>
</evidence>
<accession>A0AAV7NCF8</accession>
<gene>
    <name evidence="2" type="ORF">NDU88_001083</name>
</gene>
<protein>
    <submittedName>
        <fullName evidence="2">Uncharacterized protein</fullName>
    </submittedName>
</protein>
<proteinExistence type="predicted"/>
<feature type="region of interest" description="Disordered" evidence="1">
    <location>
        <begin position="44"/>
        <end position="107"/>
    </location>
</feature>
<reference evidence="2" key="1">
    <citation type="journal article" date="2022" name="bioRxiv">
        <title>Sequencing and chromosome-scale assembly of the giantPleurodeles waltlgenome.</title>
        <authorList>
            <person name="Brown T."/>
            <person name="Elewa A."/>
            <person name="Iarovenko S."/>
            <person name="Subramanian E."/>
            <person name="Araus A.J."/>
            <person name="Petzold A."/>
            <person name="Susuki M."/>
            <person name="Suzuki K.-i.T."/>
            <person name="Hayashi T."/>
            <person name="Toyoda A."/>
            <person name="Oliveira C."/>
            <person name="Osipova E."/>
            <person name="Leigh N.D."/>
            <person name="Simon A."/>
            <person name="Yun M.H."/>
        </authorList>
    </citation>
    <scope>NUCLEOTIDE SEQUENCE</scope>
    <source>
        <strain evidence="2">20211129_DDA</strain>
        <tissue evidence="2">Liver</tissue>
    </source>
</reference>
<organism evidence="2 3">
    <name type="scientific">Pleurodeles waltl</name>
    <name type="common">Iberian ribbed newt</name>
    <dbReference type="NCBI Taxonomy" id="8319"/>
    <lineage>
        <taxon>Eukaryota</taxon>
        <taxon>Metazoa</taxon>
        <taxon>Chordata</taxon>
        <taxon>Craniata</taxon>
        <taxon>Vertebrata</taxon>
        <taxon>Euteleostomi</taxon>
        <taxon>Amphibia</taxon>
        <taxon>Batrachia</taxon>
        <taxon>Caudata</taxon>
        <taxon>Salamandroidea</taxon>
        <taxon>Salamandridae</taxon>
        <taxon>Pleurodelinae</taxon>
        <taxon>Pleurodeles</taxon>
    </lineage>
</organism>
<feature type="compositionally biased region" description="Basic and acidic residues" evidence="1">
    <location>
        <begin position="58"/>
        <end position="71"/>
    </location>
</feature>
<dbReference type="EMBL" id="JANPWB010000012">
    <property type="protein sequence ID" value="KAJ1112822.1"/>
    <property type="molecule type" value="Genomic_DNA"/>
</dbReference>
<feature type="compositionally biased region" description="Basic and acidic residues" evidence="1">
    <location>
        <begin position="97"/>
        <end position="107"/>
    </location>
</feature>
<name>A0AAV7NCF8_PLEWA</name>
<keyword evidence="3" id="KW-1185">Reference proteome</keyword>
<evidence type="ECO:0000313" key="2">
    <source>
        <dbReference type="EMBL" id="KAJ1112822.1"/>
    </source>
</evidence>
<dbReference type="AlphaFoldDB" id="A0AAV7NCF8"/>
<comment type="caution">
    <text evidence="2">The sequence shown here is derived from an EMBL/GenBank/DDBJ whole genome shotgun (WGS) entry which is preliminary data.</text>
</comment>
<dbReference type="Proteomes" id="UP001066276">
    <property type="component" value="Chromosome 8"/>
</dbReference>
<sequence length="130" mass="14115">MGQVWYTQLPMAQDEKGASAIDGLLPRSPWGTAEKPLPRSLYDFQVTGGSVGGDGEEGGERGSQSEEKESAMAEAPADGVEETGTSIKAMRRGGPARMKEHEGQREVKYPKEEEVDDRFTLLAMFQKGHG</sequence>
<evidence type="ECO:0000313" key="3">
    <source>
        <dbReference type="Proteomes" id="UP001066276"/>
    </source>
</evidence>